<dbReference type="NCBIfam" id="TIGR00254">
    <property type="entry name" value="GGDEF"/>
    <property type="match status" value="1"/>
</dbReference>
<dbReference type="InterPro" id="IPR001633">
    <property type="entry name" value="EAL_dom"/>
</dbReference>
<proteinExistence type="predicted"/>
<dbReference type="CDD" id="cd00130">
    <property type="entry name" value="PAS"/>
    <property type="match status" value="1"/>
</dbReference>
<feature type="domain" description="PAS" evidence="2">
    <location>
        <begin position="81"/>
        <end position="147"/>
    </location>
</feature>
<dbReference type="InterPro" id="IPR035965">
    <property type="entry name" value="PAS-like_dom_sf"/>
</dbReference>
<feature type="domain" description="EAL" evidence="3">
    <location>
        <begin position="385"/>
        <end position="632"/>
    </location>
</feature>
<dbReference type="PANTHER" id="PTHR33121:SF79">
    <property type="entry name" value="CYCLIC DI-GMP PHOSPHODIESTERASE PDED-RELATED"/>
    <property type="match status" value="1"/>
</dbReference>
<evidence type="ECO:0000313" key="6">
    <source>
        <dbReference type="Proteomes" id="UP000198418"/>
    </source>
</evidence>
<evidence type="ECO:0000259" key="3">
    <source>
        <dbReference type="PROSITE" id="PS50883"/>
    </source>
</evidence>
<sequence>MQLRYLASRTPKKTVAEAAPELSREKDAQPERRVETESSLPSQPPLARPPQALPAPLIEAAPDRSPGLDGAPSASAPDPLRILDSIGEVVYDWDLRSDIINWGPNVRSVLGVSNVALIGTGRAFAECLSPDSESSRYEAIARSAATDDGAGAPFQICYGLLPPDSPRDAAIWIEDTGRWFAGPDGRPARAHGLVRVITERYKQDRRLAFESRFDTLTGVLNRASLLEQIGLFYAQAAKKKQSFAALLVAIDNLFLLNRTYGYDIADQIIASIAQRLRTNCRERDLVARYAGNKFALVLENCDAAEMTAAAERLIEIVGGAPFETTAGPVPAALRIGGVVAPRNGRAVHLLFQHAEEALDIARQPGGARLIAYEPSLAREDTRMKALKVSDEIVSALNDGRIILALQPLIDTRTGAPAFYEGLMRLRRKDGALVSPSSVLPTAEKSGLIQMVDYRILELGLKKLIEDPALQLSVNMSGRTVRDPDFISRLRAHLAPFPELARRLMIEFTETCAIEDVEATVRAIAEIKKCGARVAMDDFGAGHTSFKNLRRFDFDLVKIDGAFVQNLARSADDRFFVKTLAELAHHVGLPVVAEWVEDAETAKILTDWGVDYLQGDYFAPAAASDVKAPAARE</sequence>
<keyword evidence="6" id="KW-1185">Reference proteome</keyword>
<dbReference type="SUPFAM" id="SSF55073">
    <property type="entry name" value="Nucleotide cyclase"/>
    <property type="match status" value="1"/>
</dbReference>
<dbReference type="GO" id="GO:0071111">
    <property type="term" value="F:cyclic-guanylate-specific phosphodiesterase activity"/>
    <property type="evidence" value="ECO:0007669"/>
    <property type="project" value="InterPro"/>
</dbReference>
<dbReference type="InterPro" id="IPR050706">
    <property type="entry name" value="Cyclic-di-GMP_PDE-like"/>
</dbReference>
<feature type="compositionally biased region" description="Basic and acidic residues" evidence="1">
    <location>
        <begin position="22"/>
        <end position="36"/>
    </location>
</feature>
<accession>A0A212SBA2</accession>
<dbReference type="PANTHER" id="PTHR33121">
    <property type="entry name" value="CYCLIC DI-GMP PHOSPHODIESTERASE PDEF"/>
    <property type="match status" value="1"/>
</dbReference>
<dbReference type="Pfam" id="PF00990">
    <property type="entry name" value="GGDEF"/>
    <property type="match status" value="1"/>
</dbReference>
<dbReference type="SUPFAM" id="SSF55785">
    <property type="entry name" value="PYP-like sensor domain (PAS domain)"/>
    <property type="match status" value="1"/>
</dbReference>
<feature type="region of interest" description="Disordered" evidence="1">
    <location>
        <begin position="1"/>
        <end position="79"/>
    </location>
</feature>
<dbReference type="CDD" id="cd01948">
    <property type="entry name" value="EAL"/>
    <property type="match status" value="1"/>
</dbReference>
<dbReference type="InterPro" id="IPR043128">
    <property type="entry name" value="Rev_trsase/Diguanyl_cyclase"/>
</dbReference>
<evidence type="ECO:0000259" key="2">
    <source>
        <dbReference type="PROSITE" id="PS50112"/>
    </source>
</evidence>
<dbReference type="RefSeq" id="WP_244593340.1">
    <property type="nucleotide sequence ID" value="NZ_FYDG01000022.1"/>
</dbReference>
<dbReference type="AlphaFoldDB" id="A0A212SBA2"/>
<feature type="domain" description="GGDEF" evidence="4">
    <location>
        <begin position="241"/>
        <end position="374"/>
    </location>
</feature>
<organism evidence="5 6">
    <name type="scientific">Rhodoblastus acidophilus</name>
    <name type="common">Rhodopseudomonas acidophila</name>
    <dbReference type="NCBI Taxonomy" id="1074"/>
    <lineage>
        <taxon>Bacteria</taxon>
        <taxon>Pseudomonadati</taxon>
        <taxon>Pseudomonadota</taxon>
        <taxon>Alphaproteobacteria</taxon>
        <taxon>Hyphomicrobiales</taxon>
        <taxon>Rhodoblastaceae</taxon>
        <taxon>Rhodoblastus</taxon>
    </lineage>
</organism>
<reference evidence="6" key="1">
    <citation type="submission" date="2017-06" db="EMBL/GenBank/DDBJ databases">
        <authorList>
            <person name="Varghese N."/>
            <person name="Submissions S."/>
        </authorList>
    </citation>
    <scope>NUCLEOTIDE SEQUENCE [LARGE SCALE GENOMIC DNA]</scope>
    <source>
        <strain evidence="6">DSM 137</strain>
    </source>
</reference>
<evidence type="ECO:0000259" key="4">
    <source>
        <dbReference type="PROSITE" id="PS50887"/>
    </source>
</evidence>
<dbReference type="EMBL" id="FYDG01000022">
    <property type="protein sequence ID" value="SNB82787.1"/>
    <property type="molecule type" value="Genomic_DNA"/>
</dbReference>
<dbReference type="Pfam" id="PF00563">
    <property type="entry name" value="EAL"/>
    <property type="match status" value="1"/>
</dbReference>
<dbReference type="PROSITE" id="PS50887">
    <property type="entry name" value="GGDEF"/>
    <property type="match status" value="1"/>
</dbReference>
<evidence type="ECO:0000313" key="5">
    <source>
        <dbReference type="EMBL" id="SNB82787.1"/>
    </source>
</evidence>
<evidence type="ECO:0000256" key="1">
    <source>
        <dbReference type="SAM" id="MobiDB-lite"/>
    </source>
</evidence>
<dbReference type="PROSITE" id="PS50112">
    <property type="entry name" value="PAS"/>
    <property type="match status" value="1"/>
</dbReference>
<name>A0A212SBA2_RHOAC</name>
<dbReference type="InterPro" id="IPR029787">
    <property type="entry name" value="Nucleotide_cyclase"/>
</dbReference>
<feature type="compositionally biased region" description="Pro residues" evidence="1">
    <location>
        <begin position="42"/>
        <end position="53"/>
    </location>
</feature>
<protein>
    <submittedName>
        <fullName evidence="5">Diguanylate cyclase/phosphodiesterase</fullName>
    </submittedName>
</protein>
<dbReference type="Proteomes" id="UP000198418">
    <property type="component" value="Unassembled WGS sequence"/>
</dbReference>
<gene>
    <name evidence="5" type="ORF">SAMN06265338_12225</name>
</gene>
<dbReference type="SMART" id="SM00267">
    <property type="entry name" value="GGDEF"/>
    <property type="match status" value="1"/>
</dbReference>
<dbReference type="PROSITE" id="PS50883">
    <property type="entry name" value="EAL"/>
    <property type="match status" value="1"/>
</dbReference>
<dbReference type="InterPro" id="IPR000160">
    <property type="entry name" value="GGDEF_dom"/>
</dbReference>
<dbReference type="SUPFAM" id="SSF141868">
    <property type="entry name" value="EAL domain-like"/>
    <property type="match status" value="1"/>
</dbReference>
<dbReference type="SMART" id="SM00052">
    <property type="entry name" value="EAL"/>
    <property type="match status" value="1"/>
</dbReference>
<dbReference type="Gene3D" id="3.30.70.270">
    <property type="match status" value="1"/>
</dbReference>
<dbReference type="InterPro" id="IPR000014">
    <property type="entry name" value="PAS"/>
</dbReference>
<dbReference type="Gene3D" id="3.20.20.450">
    <property type="entry name" value="EAL domain"/>
    <property type="match status" value="1"/>
</dbReference>
<dbReference type="CDD" id="cd01949">
    <property type="entry name" value="GGDEF"/>
    <property type="match status" value="1"/>
</dbReference>
<dbReference type="InterPro" id="IPR035919">
    <property type="entry name" value="EAL_sf"/>
</dbReference>
<dbReference type="Gene3D" id="3.30.450.20">
    <property type="entry name" value="PAS domain"/>
    <property type="match status" value="1"/>
</dbReference>